<dbReference type="Gene3D" id="3.40.50.300">
    <property type="entry name" value="P-loop containing nucleotide triphosphate hydrolases"/>
    <property type="match status" value="1"/>
</dbReference>
<dbReference type="STRING" id="157463.GCA_001047075_00608"/>
<evidence type="ECO:0000256" key="2">
    <source>
        <dbReference type="ARBA" id="ARBA00022741"/>
    </source>
</evidence>
<dbReference type="OrthoDB" id="9806726at2"/>
<dbReference type="PROSITE" id="PS50893">
    <property type="entry name" value="ABC_TRANSPORTER_2"/>
    <property type="match status" value="1"/>
</dbReference>
<keyword evidence="1" id="KW-0813">Transport</keyword>
<dbReference type="InterPro" id="IPR050153">
    <property type="entry name" value="Metal_Ion_Import_ABC"/>
</dbReference>
<dbReference type="GO" id="GO:0005524">
    <property type="term" value="F:ATP binding"/>
    <property type="evidence" value="ECO:0007669"/>
    <property type="project" value="UniProtKB-KW"/>
</dbReference>
<dbReference type="InterPro" id="IPR027417">
    <property type="entry name" value="P-loop_NTPase"/>
</dbReference>
<evidence type="ECO:0000256" key="3">
    <source>
        <dbReference type="ARBA" id="ARBA00022840"/>
    </source>
</evidence>
<evidence type="ECO:0000313" key="5">
    <source>
        <dbReference type="EMBL" id="GAO99687.1"/>
    </source>
</evidence>
<dbReference type="EMBL" id="DF968000">
    <property type="protein sequence ID" value="GAO99687.1"/>
    <property type="molecule type" value="Genomic_DNA"/>
</dbReference>
<proteinExistence type="predicted"/>
<accession>A0A0K8MGU7</accession>
<evidence type="ECO:0000256" key="1">
    <source>
        <dbReference type="ARBA" id="ARBA00022448"/>
    </source>
</evidence>
<keyword evidence="3 5" id="KW-0067">ATP-binding</keyword>
<sequence length="236" mass="25959">MVNQVEVKDFTAAFSGRTILDHISFSIPQSQFTVIVGENGAGKTTLIKAIIQTVLGAKRPVGEKAKAIRVASKYLAYVPQFRDLGSDYPLTIHAFVALGLNRGLRPWLNKKERAAIDLALDQVDLADLADQRLAAASGGQKQRAYIAQALVQNPDLLILDEPTAALDAGHSLALVKKVRALQEQRQIGVLWISHDTSWIKDYADRYLWLHDGQAESGLAQDLPDQAIHHHQEVTNV</sequence>
<dbReference type="SUPFAM" id="SSF52540">
    <property type="entry name" value="P-loop containing nucleoside triphosphate hydrolases"/>
    <property type="match status" value="1"/>
</dbReference>
<dbReference type="Pfam" id="PF00005">
    <property type="entry name" value="ABC_tran"/>
    <property type="match status" value="1"/>
</dbReference>
<dbReference type="AlphaFoldDB" id="A0A0K8MGU7"/>
<dbReference type="SMART" id="SM00382">
    <property type="entry name" value="AAA"/>
    <property type="match status" value="1"/>
</dbReference>
<dbReference type="InterPro" id="IPR003439">
    <property type="entry name" value="ABC_transporter-like_ATP-bd"/>
</dbReference>
<evidence type="ECO:0000313" key="6">
    <source>
        <dbReference type="Proteomes" id="UP000253891"/>
    </source>
</evidence>
<dbReference type="Proteomes" id="UP000253891">
    <property type="component" value="Unassembled WGS sequence"/>
</dbReference>
<dbReference type="InterPro" id="IPR003593">
    <property type="entry name" value="AAA+_ATPase"/>
</dbReference>
<keyword evidence="6" id="KW-1185">Reference proteome</keyword>
<reference evidence="5 6" key="1">
    <citation type="journal article" date="2015" name="BMC Genomics">
        <title>Comparative genomics of Fructobacillus spp. and Leuconostoc spp. reveals niche-specific evolution of Fructobacillus spp.</title>
        <authorList>
            <person name="Endo A."/>
            <person name="Tanizawa Y."/>
            <person name="Tanaka N."/>
            <person name="Maeno S."/>
            <person name="Kumar H."/>
            <person name="Shiwa Y."/>
            <person name="Okada S."/>
            <person name="Yoshikawa H."/>
            <person name="Dicks L."/>
            <person name="Nakagawa J."/>
            <person name="Arita M."/>
        </authorList>
    </citation>
    <scope>NUCLEOTIDE SEQUENCE [LARGE SCALE GENOMIC DNA]</scope>
    <source>
        <strain evidence="5 6">JCM 12225</strain>
    </source>
</reference>
<feature type="domain" description="ABC transporter" evidence="4">
    <location>
        <begin position="5"/>
        <end position="236"/>
    </location>
</feature>
<name>A0A0K8MGU7_9LACO</name>
<dbReference type="GO" id="GO:0016887">
    <property type="term" value="F:ATP hydrolysis activity"/>
    <property type="evidence" value="ECO:0007669"/>
    <property type="project" value="InterPro"/>
</dbReference>
<organism evidence="5 6">
    <name type="scientific">Fructobacillus ficulneus</name>
    <dbReference type="NCBI Taxonomy" id="157463"/>
    <lineage>
        <taxon>Bacteria</taxon>
        <taxon>Bacillati</taxon>
        <taxon>Bacillota</taxon>
        <taxon>Bacilli</taxon>
        <taxon>Lactobacillales</taxon>
        <taxon>Lactobacillaceae</taxon>
        <taxon>Fructobacillus</taxon>
    </lineage>
</organism>
<protein>
    <submittedName>
        <fullName evidence="5">ABC transporter, ATP-binding protein</fullName>
    </submittedName>
</protein>
<keyword evidence="2" id="KW-0547">Nucleotide-binding</keyword>
<evidence type="ECO:0000259" key="4">
    <source>
        <dbReference type="PROSITE" id="PS50893"/>
    </source>
</evidence>
<gene>
    <name evidence="5" type="ORF">FFIC_231740</name>
</gene>
<dbReference type="PANTHER" id="PTHR42734">
    <property type="entry name" value="METAL TRANSPORT SYSTEM ATP-BINDING PROTEIN TM_0124-RELATED"/>
    <property type="match status" value="1"/>
</dbReference>
<dbReference type="RefSeq" id="WP_061993090.1">
    <property type="nucleotide sequence ID" value="NZ_DF968000.1"/>
</dbReference>